<evidence type="ECO:0000313" key="1">
    <source>
        <dbReference type="EMBL" id="KAK8842377.1"/>
    </source>
</evidence>
<evidence type="ECO:0000313" key="2">
    <source>
        <dbReference type="Proteomes" id="UP001470230"/>
    </source>
</evidence>
<name>A0ABR2H827_9EUKA</name>
<organism evidence="1 2">
    <name type="scientific">Tritrichomonas musculus</name>
    <dbReference type="NCBI Taxonomy" id="1915356"/>
    <lineage>
        <taxon>Eukaryota</taxon>
        <taxon>Metamonada</taxon>
        <taxon>Parabasalia</taxon>
        <taxon>Tritrichomonadida</taxon>
        <taxon>Tritrichomonadidae</taxon>
        <taxon>Tritrichomonas</taxon>
    </lineage>
</organism>
<reference evidence="1 2" key="1">
    <citation type="submission" date="2024-04" db="EMBL/GenBank/DDBJ databases">
        <title>Tritrichomonas musculus Genome.</title>
        <authorList>
            <person name="Alves-Ferreira E."/>
            <person name="Grigg M."/>
            <person name="Lorenzi H."/>
            <person name="Galac M."/>
        </authorList>
    </citation>
    <scope>NUCLEOTIDE SEQUENCE [LARGE SCALE GENOMIC DNA]</scope>
    <source>
        <strain evidence="1 2">EAF2021</strain>
    </source>
</reference>
<dbReference type="PANTHER" id="PTHR43434:SF1">
    <property type="entry name" value="PHOSPHOGLYCOLATE PHOSPHATASE"/>
    <property type="match status" value="1"/>
</dbReference>
<gene>
    <name evidence="1" type="ORF">M9Y10_025958</name>
</gene>
<accession>A0ABR2H827</accession>
<dbReference type="InterPro" id="IPR050155">
    <property type="entry name" value="HAD-like_hydrolase_sf"/>
</dbReference>
<dbReference type="PANTHER" id="PTHR43434">
    <property type="entry name" value="PHOSPHOGLYCOLATE PHOSPHATASE"/>
    <property type="match status" value="1"/>
</dbReference>
<comment type="caution">
    <text evidence="1">The sequence shown here is derived from an EMBL/GenBank/DDBJ whole genome shotgun (WGS) entry which is preliminary data.</text>
</comment>
<dbReference type="Pfam" id="PF00702">
    <property type="entry name" value="Hydrolase"/>
    <property type="match status" value="1"/>
</dbReference>
<proteinExistence type="predicted"/>
<dbReference type="Proteomes" id="UP001470230">
    <property type="component" value="Unassembled WGS sequence"/>
</dbReference>
<dbReference type="EMBL" id="JAPFFF010000038">
    <property type="protein sequence ID" value="KAK8842377.1"/>
    <property type="molecule type" value="Genomic_DNA"/>
</dbReference>
<dbReference type="InterPro" id="IPR036412">
    <property type="entry name" value="HAD-like_sf"/>
</dbReference>
<dbReference type="SUPFAM" id="SSF56784">
    <property type="entry name" value="HAD-like"/>
    <property type="match status" value="1"/>
</dbReference>
<dbReference type="InterPro" id="IPR023214">
    <property type="entry name" value="HAD_sf"/>
</dbReference>
<sequence length="219" mass="25705">MHSDLSRTIPHKPVLFIDFDQTMTNGDDLIKPLVHSIYEIAYERGANKRLLDFIGQKARSEGKYGIYNFILAFCQNNMTKFNEFCDELFKRIDYSSIHRDDKLFEVMKRCSKKYDLYILTNNHRKHVDIGLRQLFGVGIDEIDFIKSFDILETYHDERFWGKQMEGSLEQACKRVGATPDECTMIDDMRENLNMAKKIGMKTILVKKNNLSNILEKLLQ</sequence>
<dbReference type="Gene3D" id="3.40.50.1000">
    <property type="entry name" value="HAD superfamily/HAD-like"/>
    <property type="match status" value="1"/>
</dbReference>
<protein>
    <submittedName>
        <fullName evidence="1">Uncharacterized protein</fullName>
    </submittedName>
</protein>
<keyword evidence="2" id="KW-1185">Reference proteome</keyword>